<sequence length="984" mass="112314">MDIELNFDDGNTRGLSQSPRLLSQDIVFDIENDLENTFDNIEQEEGSSIYLLLFPYVCTHNNLEFPELSQRQDHPYGEEPQIEQQNELSDEEGRPGDEDEIVSHGSSDLDPNILPDANIPHLFDPSFVPVVDEIRISVEFIRAIRAATLDNGDLDPTTLARLRNPPDEQLKIEDENEMFSLKQFIATSRGSEDTYRNIRINHNERYSDNAMLSLEQVQTKVQNWSGVIPIKKDQCFNTCIAYTGPFENLGNCPECGKKKVPERQFYTFPLGPQIQARFRNPESAEEMMYLRNEIAKVQSKLDAGEDIHTYDDVTTGSELLNALNSGIIKDTDILFMQSLDGVQLYEDKKSDSWIIIYILLLACPSLRYKKCLVLPGGIVGGPNNPKNMDSFLFPGLCLISALQKETLRIWDSLNKTYFQSMLIYWLTSADGPGSVYMTGLVGHQGAYPCRIFCGLKGRHQPGKSHHYLTLLKPDNYNVSGCDHGDVNTEDIRSGSSQDYAEKCGYLLHSIPSDYKVRRRQTGITRPSILLGLQPEGLLSLTSTFGGDTMHCLTLNMGELFMSLWRGQMRCASTDTLNDWDWAVLQGDVFKEHGAAVASCRPYIPGSYDHPPRNLAEKVNTKYKAKEWQTYLYGLAPALLLGILPEMYWKNLCKLVRGVRIILQRSIARDQVIEAQQYLEEFHLEFEAIYIQRRPDRIYFLWPCVHAVLHLGLEVPRLCPPGLYSAWTMECTVGNLGEEIRSHSRPYANLTQRALLRGQINALESMLPELRRGVPDLPQGAVNLGNDYALLRARERYPHMPHRAFHTCILQYLETHYGYSLTRHGAPRFQRWARLLLPNGQIARCSWKELQMPAHEVRRARCVKMLIDGKVEFGEVHYYFTISITDRLEAFTLVQLYSAPNQQLLEDSSDVLYSVVQLPEETGLRLIKVEDIQGVVAVIPHSPREVIGPQTRWFIWERMGLDISMMQSVRVDTRQRDNLDNNSDE</sequence>
<proteinExistence type="predicted"/>
<dbReference type="HOGENOM" id="CLU_007337_0_0_1"/>
<evidence type="ECO:0000313" key="3">
    <source>
        <dbReference type="Proteomes" id="UP000054279"/>
    </source>
</evidence>
<protein>
    <recommendedName>
        <fullName evidence="4">Transposase domain-containing protein</fullName>
    </recommendedName>
</protein>
<gene>
    <name evidence="2" type="ORF">M422DRAFT_62428</name>
</gene>
<evidence type="ECO:0000313" key="2">
    <source>
        <dbReference type="EMBL" id="KIJ23359.1"/>
    </source>
</evidence>
<dbReference type="PANTHER" id="PTHR46579">
    <property type="entry name" value="F5/8 TYPE C DOMAIN-CONTAINING PROTEIN-RELATED"/>
    <property type="match status" value="1"/>
</dbReference>
<evidence type="ECO:0008006" key="4">
    <source>
        <dbReference type="Google" id="ProtNLM"/>
    </source>
</evidence>
<accession>A0A0C9TNC2</accession>
<evidence type="ECO:0000256" key="1">
    <source>
        <dbReference type="SAM" id="MobiDB-lite"/>
    </source>
</evidence>
<dbReference type="AlphaFoldDB" id="A0A0C9TNC2"/>
<organism evidence="2 3">
    <name type="scientific">Sphaerobolus stellatus (strain SS14)</name>
    <dbReference type="NCBI Taxonomy" id="990650"/>
    <lineage>
        <taxon>Eukaryota</taxon>
        <taxon>Fungi</taxon>
        <taxon>Dikarya</taxon>
        <taxon>Basidiomycota</taxon>
        <taxon>Agaricomycotina</taxon>
        <taxon>Agaricomycetes</taxon>
        <taxon>Phallomycetidae</taxon>
        <taxon>Geastrales</taxon>
        <taxon>Sphaerobolaceae</taxon>
        <taxon>Sphaerobolus</taxon>
    </lineage>
</organism>
<keyword evidence="3" id="KW-1185">Reference proteome</keyword>
<reference evidence="2 3" key="1">
    <citation type="submission" date="2014-06" db="EMBL/GenBank/DDBJ databases">
        <title>Evolutionary Origins and Diversification of the Mycorrhizal Mutualists.</title>
        <authorList>
            <consortium name="DOE Joint Genome Institute"/>
            <consortium name="Mycorrhizal Genomics Consortium"/>
            <person name="Kohler A."/>
            <person name="Kuo A."/>
            <person name="Nagy L.G."/>
            <person name="Floudas D."/>
            <person name="Copeland A."/>
            <person name="Barry K.W."/>
            <person name="Cichocki N."/>
            <person name="Veneault-Fourrey C."/>
            <person name="LaButti K."/>
            <person name="Lindquist E.A."/>
            <person name="Lipzen A."/>
            <person name="Lundell T."/>
            <person name="Morin E."/>
            <person name="Murat C."/>
            <person name="Riley R."/>
            <person name="Ohm R."/>
            <person name="Sun H."/>
            <person name="Tunlid A."/>
            <person name="Henrissat B."/>
            <person name="Grigoriev I.V."/>
            <person name="Hibbett D.S."/>
            <person name="Martin F."/>
        </authorList>
    </citation>
    <scope>NUCLEOTIDE SEQUENCE [LARGE SCALE GENOMIC DNA]</scope>
    <source>
        <strain evidence="2 3">SS14</strain>
    </source>
</reference>
<dbReference type="EMBL" id="KN837707">
    <property type="protein sequence ID" value="KIJ23359.1"/>
    <property type="molecule type" value="Genomic_DNA"/>
</dbReference>
<dbReference type="OrthoDB" id="2669721at2759"/>
<dbReference type="PANTHER" id="PTHR46579:SF1">
    <property type="entry name" value="F5_8 TYPE C DOMAIN-CONTAINING PROTEIN"/>
    <property type="match status" value="1"/>
</dbReference>
<feature type="region of interest" description="Disordered" evidence="1">
    <location>
        <begin position="72"/>
        <end position="110"/>
    </location>
</feature>
<dbReference type="Proteomes" id="UP000054279">
    <property type="component" value="Unassembled WGS sequence"/>
</dbReference>
<name>A0A0C9TNC2_SPHS4</name>